<dbReference type="SMART" id="SM00212">
    <property type="entry name" value="UBCc"/>
    <property type="match status" value="1"/>
</dbReference>
<evidence type="ECO:0000259" key="1">
    <source>
        <dbReference type="PROSITE" id="PS50127"/>
    </source>
</evidence>
<reference evidence="2 3" key="1">
    <citation type="journal article" date="2013" name="Front. Plant Sci.">
        <title>The Reference Genome of the Halophytic Plant Eutrema salsugineum.</title>
        <authorList>
            <person name="Yang R."/>
            <person name="Jarvis D.E."/>
            <person name="Chen H."/>
            <person name="Beilstein M.A."/>
            <person name="Grimwood J."/>
            <person name="Jenkins J."/>
            <person name="Shu S."/>
            <person name="Prochnik S."/>
            <person name="Xin M."/>
            <person name="Ma C."/>
            <person name="Schmutz J."/>
            <person name="Wing R.A."/>
            <person name="Mitchell-Olds T."/>
            <person name="Schumaker K.S."/>
            <person name="Wang X."/>
        </authorList>
    </citation>
    <scope>NUCLEOTIDE SEQUENCE [LARGE SCALE GENOMIC DNA]</scope>
</reference>
<dbReference type="Gramene" id="ESQ30783">
    <property type="protein sequence ID" value="ESQ30783"/>
    <property type="gene ID" value="EUTSA_v10012091mg"/>
</dbReference>
<dbReference type="Pfam" id="PF00179">
    <property type="entry name" value="UQ_con"/>
    <property type="match status" value="1"/>
</dbReference>
<evidence type="ECO:0000313" key="2">
    <source>
        <dbReference type="EMBL" id="ESQ30783.1"/>
    </source>
</evidence>
<dbReference type="KEGG" id="eus:EUTSA_v10012091mg"/>
<protein>
    <recommendedName>
        <fullName evidence="1">UBC core domain-containing protein</fullName>
    </recommendedName>
</protein>
<dbReference type="InterPro" id="IPR000608">
    <property type="entry name" value="UBC"/>
</dbReference>
<accession>V4KTU4</accession>
<keyword evidence="3" id="KW-1185">Reference proteome</keyword>
<dbReference type="PROSITE" id="PS50127">
    <property type="entry name" value="UBC_2"/>
    <property type="match status" value="1"/>
</dbReference>
<dbReference type="EMBL" id="KI517809">
    <property type="protein sequence ID" value="ESQ30783.1"/>
    <property type="molecule type" value="Genomic_DNA"/>
</dbReference>
<evidence type="ECO:0000313" key="3">
    <source>
        <dbReference type="Proteomes" id="UP000030689"/>
    </source>
</evidence>
<dbReference type="PANTHER" id="PTHR24068">
    <property type="entry name" value="UBIQUITIN-CONJUGATING ENZYME E2"/>
    <property type="match status" value="1"/>
</dbReference>
<organism evidence="2 3">
    <name type="scientific">Eutrema salsugineum</name>
    <name type="common">Saltwater cress</name>
    <name type="synonym">Sisymbrium salsugineum</name>
    <dbReference type="NCBI Taxonomy" id="72664"/>
    <lineage>
        <taxon>Eukaryota</taxon>
        <taxon>Viridiplantae</taxon>
        <taxon>Streptophyta</taxon>
        <taxon>Embryophyta</taxon>
        <taxon>Tracheophyta</taxon>
        <taxon>Spermatophyta</taxon>
        <taxon>Magnoliopsida</taxon>
        <taxon>eudicotyledons</taxon>
        <taxon>Gunneridae</taxon>
        <taxon>Pentapetalae</taxon>
        <taxon>rosids</taxon>
        <taxon>malvids</taxon>
        <taxon>Brassicales</taxon>
        <taxon>Brassicaceae</taxon>
        <taxon>Eutremeae</taxon>
        <taxon>Eutrema</taxon>
    </lineage>
</organism>
<proteinExistence type="predicted"/>
<feature type="domain" description="UBC core" evidence="1">
    <location>
        <begin position="1"/>
        <end position="97"/>
    </location>
</feature>
<dbReference type="InterPro" id="IPR016135">
    <property type="entry name" value="UBQ-conjugating_enzyme/RWD"/>
</dbReference>
<dbReference type="AlphaFoldDB" id="V4KTU4"/>
<dbReference type="Proteomes" id="UP000030689">
    <property type="component" value="Unassembled WGS sequence"/>
</dbReference>
<name>V4KTU4_EUTSA</name>
<dbReference type="SUPFAM" id="SSF54495">
    <property type="entry name" value="UBC-like"/>
    <property type="match status" value="1"/>
</dbReference>
<dbReference type="Gene3D" id="3.10.110.10">
    <property type="entry name" value="Ubiquitin Conjugating Enzyme"/>
    <property type="match status" value="1"/>
</dbReference>
<dbReference type="eggNOG" id="KOG0417">
    <property type="taxonomic scope" value="Eukaryota"/>
</dbReference>
<sequence length="97" mass="11295">MYEWQATLMGPPGSPYEGGLFFLSLRFPSEYPFRPPTVSWKTPILHPNIDYPRKTGTTVKELLQALCNMLLHPNVEEGDVYLVEITRMFVLEEEKYE</sequence>
<dbReference type="STRING" id="72664.V4KTU4"/>
<gene>
    <name evidence="2" type="ORF">EUTSA_v10012091mg</name>
</gene>